<gene>
    <name evidence="1" type="ORF">BU23DRAFT_478482</name>
</gene>
<evidence type="ECO:0000313" key="1">
    <source>
        <dbReference type="EMBL" id="KAF1968960.1"/>
    </source>
</evidence>
<accession>A0A6A5UX02</accession>
<dbReference type="OrthoDB" id="5008097at2759"/>
<organism evidence="1 2">
    <name type="scientific">Bimuria novae-zelandiae CBS 107.79</name>
    <dbReference type="NCBI Taxonomy" id="1447943"/>
    <lineage>
        <taxon>Eukaryota</taxon>
        <taxon>Fungi</taxon>
        <taxon>Dikarya</taxon>
        <taxon>Ascomycota</taxon>
        <taxon>Pezizomycotina</taxon>
        <taxon>Dothideomycetes</taxon>
        <taxon>Pleosporomycetidae</taxon>
        <taxon>Pleosporales</taxon>
        <taxon>Massarineae</taxon>
        <taxon>Didymosphaeriaceae</taxon>
        <taxon>Bimuria</taxon>
    </lineage>
</organism>
<dbReference type="EMBL" id="ML976714">
    <property type="protein sequence ID" value="KAF1968960.1"/>
    <property type="molecule type" value="Genomic_DNA"/>
</dbReference>
<name>A0A6A5UX02_9PLEO</name>
<dbReference type="AlphaFoldDB" id="A0A6A5UX02"/>
<evidence type="ECO:0000313" key="2">
    <source>
        <dbReference type="Proteomes" id="UP000800036"/>
    </source>
</evidence>
<protein>
    <submittedName>
        <fullName evidence="1">Uncharacterized protein</fullName>
    </submittedName>
</protein>
<sequence length="190" mass="22029">MGIALAATLHRASPDPNVWLSWDLPKDSKGPKNQLQFTWPHPNFTTWSAESGRNIDDFYLRLDDQTLIPTASVDASELQYQSWYATHYPWFATLGDSRAYLNSTYWRSPRSLPLKIDHEFHVAHCVLTMKRYWKARESGRHVCPRDIDHGHISHCFGVLESYAFSGFETQHRMDPQVNGTELMWIVNACF</sequence>
<dbReference type="Proteomes" id="UP000800036">
    <property type="component" value="Unassembled WGS sequence"/>
</dbReference>
<keyword evidence="2" id="KW-1185">Reference proteome</keyword>
<reference evidence="1" key="1">
    <citation type="journal article" date="2020" name="Stud. Mycol.">
        <title>101 Dothideomycetes genomes: a test case for predicting lifestyles and emergence of pathogens.</title>
        <authorList>
            <person name="Haridas S."/>
            <person name="Albert R."/>
            <person name="Binder M."/>
            <person name="Bloem J."/>
            <person name="Labutti K."/>
            <person name="Salamov A."/>
            <person name="Andreopoulos B."/>
            <person name="Baker S."/>
            <person name="Barry K."/>
            <person name="Bills G."/>
            <person name="Bluhm B."/>
            <person name="Cannon C."/>
            <person name="Castanera R."/>
            <person name="Culley D."/>
            <person name="Daum C."/>
            <person name="Ezra D."/>
            <person name="Gonzalez J."/>
            <person name="Henrissat B."/>
            <person name="Kuo A."/>
            <person name="Liang C."/>
            <person name="Lipzen A."/>
            <person name="Lutzoni F."/>
            <person name="Magnuson J."/>
            <person name="Mondo S."/>
            <person name="Nolan M."/>
            <person name="Ohm R."/>
            <person name="Pangilinan J."/>
            <person name="Park H.-J."/>
            <person name="Ramirez L."/>
            <person name="Alfaro M."/>
            <person name="Sun H."/>
            <person name="Tritt A."/>
            <person name="Yoshinaga Y."/>
            <person name="Zwiers L.-H."/>
            <person name="Turgeon B."/>
            <person name="Goodwin S."/>
            <person name="Spatafora J."/>
            <person name="Crous P."/>
            <person name="Grigoriev I."/>
        </authorList>
    </citation>
    <scope>NUCLEOTIDE SEQUENCE</scope>
    <source>
        <strain evidence="1">CBS 107.79</strain>
    </source>
</reference>
<proteinExistence type="predicted"/>